<keyword evidence="2" id="KW-1185">Reference proteome</keyword>
<dbReference type="EMBL" id="JAJSOF020000001">
    <property type="protein sequence ID" value="KAJ4451725.1"/>
    <property type="molecule type" value="Genomic_DNA"/>
</dbReference>
<reference evidence="1 2" key="1">
    <citation type="journal article" date="2022" name="Allergy">
        <title>Genome assembly and annotation of Periplaneta americana reveal a comprehensive cockroach allergen profile.</title>
        <authorList>
            <person name="Wang L."/>
            <person name="Xiong Q."/>
            <person name="Saelim N."/>
            <person name="Wang L."/>
            <person name="Nong W."/>
            <person name="Wan A.T."/>
            <person name="Shi M."/>
            <person name="Liu X."/>
            <person name="Cao Q."/>
            <person name="Hui J.H.L."/>
            <person name="Sookrung N."/>
            <person name="Leung T.F."/>
            <person name="Tungtrongchitr A."/>
            <person name="Tsui S.K.W."/>
        </authorList>
    </citation>
    <scope>NUCLEOTIDE SEQUENCE [LARGE SCALE GENOMIC DNA]</scope>
    <source>
        <strain evidence="1">PWHHKU_190912</strain>
    </source>
</reference>
<proteinExistence type="predicted"/>
<gene>
    <name evidence="1" type="ORF">ANN_03195</name>
</gene>
<comment type="caution">
    <text evidence="1">The sequence shown here is derived from an EMBL/GenBank/DDBJ whole genome shotgun (WGS) entry which is preliminary data.</text>
</comment>
<sequence length="160" mass="19093">MIKPLQTKGSHKVVSMLHHHIFNILPRQVKQLHIFYDSCGGQNKNCTVFRYIRYVVTICRRLDKITMTFPERGHSYLEGYKNMALIPQKRITEVPHDWYAVIRECRVKPNSFKVIECDQTLFKEWTIFFSLQDLYKPKLSVPSRPLEENRVEVEKPRLPF</sequence>
<organism evidence="1 2">
    <name type="scientific">Periplaneta americana</name>
    <name type="common">American cockroach</name>
    <name type="synonym">Blatta americana</name>
    <dbReference type="NCBI Taxonomy" id="6978"/>
    <lineage>
        <taxon>Eukaryota</taxon>
        <taxon>Metazoa</taxon>
        <taxon>Ecdysozoa</taxon>
        <taxon>Arthropoda</taxon>
        <taxon>Hexapoda</taxon>
        <taxon>Insecta</taxon>
        <taxon>Pterygota</taxon>
        <taxon>Neoptera</taxon>
        <taxon>Polyneoptera</taxon>
        <taxon>Dictyoptera</taxon>
        <taxon>Blattodea</taxon>
        <taxon>Blattoidea</taxon>
        <taxon>Blattidae</taxon>
        <taxon>Blattinae</taxon>
        <taxon>Periplaneta</taxon>
    </lineage>
</organism>
<accession>A0ABQ8U3B6</accession>
<evidence type="ECO:0000313" key="1">
    <source>
        <dbReference type="EMBL" id="KAJ4451725.1"/>
    </source>
</evidence>
<dbReference type="Proteomes" id="UP001148838">
    <property type="component" value="Unassembled WGS sequence"/>
</dbReference>
<name>A0ABQ8U3B6_PERAM</name>
<protein>
    <submittedName>
        <fullName evidence="1">Uncharacterized protein</fullName>
    </submittedName>
</protein>
<evidence type="ECO:0000313" key="2">
    <source>
        <dbReference type="Proteomes" id="UP001148838"/>
    </source>
</evidence>